<proteinExistence type="predicted"/>
<evidence type="ECO:0000313" key="1">
    <source>
        <dbReference type="EMBL" id="JAD36528.1"/>
    </source>
</evidence>
<dbReference type="EMBL" id="GBRH01261367">
    <property type="protein sequence ID" value="JAD36528.1"/>
    <property type="molecule type" value="Transcribed_RNA"/>
</dbReference>
<name>A0A0A8ZFS2_ARUDO</name>
<reference evidence="1" key="2">
    <citation type="journal article" date="2015" name="Data Brief">
        <title>Shoot transcriptome of the giant reed, Arundo donax.</title>
        <authorList>
            <person name="Barrero R.A."/>
            <person name="Guerrero F.D."/>
            <person name="Moolhuijzen P."/>
            <person name="Goolsby J.A."/>
            <person name="Tidwell J."/>
            <person name="Bellgard S.E."/>
            <person name="Bellgard M.I."/>
        </authorList>
    </citation>
    <scope>NUCLEOTIDE SEQUENCE</scope>
    <source>
        <tissue evidence="1">Shoot tissue taken approximately 20 cm above the soil surface</tissue>
    </source>
</reference>
<accession>A0A0A8ZFS2</accession>
<organism evidence="1">
    <name type="scientific">Arundo donax</name>
    <name type="common">Giant reed</name>
    <name type="synonym">Donax arundinaceus</name>
    <dbReference type="NCBI Taxonomy" id="35708"/>
    <lineage>
        <taxon>Eukaryota</taxon>
        <taxon>Viridiplantae</taxon>
        <taxon>Streptophyta</taxon>
        <taxon>Embryophyta</taxon>
        <taxon>Tracheophyta</taxon>
        <taxon>Spermatophyta</taxon>
        <taxon>Magnoliopsida</taxon>
        <taxon>Liliopsida</taxon>
        <taxon>Poales</taxon>
        <taxon>Poaceae</taxon>
        <taxon>PACMAD clade</taxon>
        <taxon>Arundinoideae</taxon>
        <taxon>Arundineae</taxon>
        <taxon>Arundo</taxon>
    </lineage>
</organism>
<protein>
    <submittedName>
        <fullName evidence="1">Uncharacterized protein</fullName>
    </submittedName>
</protein>
<reference evidence="1" key="1">
    <citation type="submission" date="2014-09" db="EMBL/GenBank/DDBJ databases">
        <authorList>
            <person name="Magalhaes I.L.F."/>
            <person name="Oliveira U."/>
            <person name="Santos F.R."/>
            <person name="Vidigal T.H.D.A."/>
            <person name="Brescovit A.D."/>
            <person name="Santos A.J."/>
        </authorList>
    </citation>
    <scope>NUCLEOTIDE SEQUENCE</scope>
    <source>
        <tissue evidence="1">Shoot tissue taken approximately 20 cm above the soil surface</tissue>
    </source>
</reference>
<sequence length="15" mass="1648">MRIGITHHSPSILSV</sequence>